<proteinExistence type="predicted"/>
<dbReference type="InterPro" id="IPR018973">
    <property type="entry name" value="MZB"/>
</dbReference>
<reference evidence="4 5" key="1">
    <citation type="submission" date="2016-10" db="EMBL/GenBank/DDBJ databases">
        <authorList>
            <person name="Varghese N."/>
            <person name="Submissions S."/>
        </authorList>
    </citation>
    <scope>NUCLEOTIDE SEQUENCE [LARGE SCALE GENOMIC DNA]</scope>
    <source>
        <strain evidence="4 5">CGMCC 1.6377</strain>
    </source>
</reference>
<dbReference type="Proteomes" id="UP000323537">
    <property type="component" value="Unassembled WGS sequence"/>
</dbReference>
<name>A0A1I3BUL9_9EURY</name>
<feature type="region of interest" description="Disordered" evidence="2">
    <location>
        <begin position="430"/>
        <end position="452"/>
    </location>
</feature>
<feature type="domain" description="MrfA-like Zn-binding" evidence="3">
    <location>
        <begin position="530"/>
        <end position="613"/>
    </location>
</feature>
<gene>
    <name evidence="4" type="ORF">SAMN04488066_11574</name>
</gene>
<protein>
    <recommendedName>
        <fullName evidence="3">MrfA-like Zn-binding domain-containing protein</fullName>
    </recommendedName>
</protein>
<evidence type="ECO:0000313" key="4">
    <source>
        <dbReference type="EMBL" id="SFH65952.1"/>
    </source>
</evidence>
<evidence type="ECO:0000313" key="5">
    <source>
        <dbReference type="Proteomes" id="UP000323537"/>
    </source>
</evidence>
<keyword evidence="5" id="KW-1185">Reference proteome</keyword>
<evidence type="ECO:0000256" key="2">
    <source>
        <dbReference type="SAM" id="MobiDB-lite"/>
    </source>
</evidence>
<organism evidence="4 5">
    <name type="scientific">Halorubrum aquaticum</name>
    <dbReference type="NCBI Taxonomy" id="387340"/>
    <lineage>
        <taxon>Archaea</taxon>
        <taxon>Methanobacteriati</taxon>
        <taxon>Methanobacteriota</taxon>
        <taxon>Stenosarchaea group</taxon>
        <taxon>Halobacteria</taxon>
        <taxon>Halobacteriales</taxon>
        <taxon>Haloferacaceae</taxon>
        <taxon>Halorubrum</taxon>
    </lineage>
</organism>
<feature type="coiled-coil region" evidence="1">
    <location>
        <begin position="264"/>
        <end position="291"/>
    </location>
</feature>
<keyword evidence="1" id="KW-0175">Coiled coil</keyword>
<sequence>MADSEMKRGLAQVMYRFGPESLFDYGRRGLSMKVSRWETDKVSSLDANYVAEQIATHASSFRNDDEDPWVDLTVDDVDFRRPNRVVGSLYPLTMYCQNRSCHRVVSKKEPSHFVYTNGECPECGGELRQFAFVLVHDCGNMMSINPQPCSNPNHGYDNIYLNKQNINDPLSWYFYCGECGDFCGNMSKRCTKCNKERVYFRPIASNSVYYSQGDVLVNLPIDQRYSDDIEYGESWARVLMAAHLGDLDDVVEEEGKTYEELGRMTTDERDAKRREKQIKELKEKVGAEQVERMIESGVDLGDVFDVAEDTIKGSTREEVVEENRERVELPSQRGGDSDVDQAYSTLSHELFTYIRSTQGYEGNLDATDGMKRQPTPLSLDGLLEQEDFLESNPEAEVYPEKLQKVNIASAWVVDNLPLLNYTFGFTRDRPERSRTDLQPFPHPRGEDSTPVYVDQTPSEAVVLQVDRAAIIEWLDEKGSLRGVERPDTDDESDLKEWFLENVDTNELRDHYSPIEDDLTREVYTLLHSMSHALMRTASGQCGLDSNSISEYVMPSIPAIFLYASSTEHFSLGGMHTLFKTRIHPWVDETIADVQKCVYDPVCEHEDGACHACLHMSEVACESANGDLDRRYLVGSDRGRIPAFWESEYV</sequence>
<evidence type="ECO:0000256" key="1">
    <source>
        <dbReference type="SAM" id="Coils"/>
    </source>
</evidence>
<dbReference type="AlphaFoldDB" id="A0A1I3BUL9"/>
<dbReference type="EMBL" id="FOPZ01000015">
    <property type="protein sequence ID" value="SFH65952.1"/>
    <property type="molecule type" value="Genomic_DNA"/>
</dbReference>
<evidence type="ECO:0000259" key="3">
    <source>
        <dbReference type="Pfam" id="PF09369"/>
    </source>
</evidence>
<dbReference type="Pfam" id="PF09369">
    <property type="entry name" value="MZB"/>
    <property type="match status" value="1"/>
</dbReference>
<accession>A0A1I3BUL9</accession>
<dbReference type="OrthoDB" id="256755at2157"/>
<dbReference type="RefSeq" id="WP_149785040.1">
    <property type="nucleotide sequence ID" value="NZ_BAAADP010000002.1"/>
</dbReference>